<sequence length="109" mass="12090">MMEFTKEQLIAHITAKAARIKPDTQVNNSLRIEALMNKREMEIALASLTVPVDIPPHVLDTMSDMCDAGFDAQGIWDLCRKSILPPEPCPRCGTVSDRPDGAHYCHSRG</sequence>
<protein>
    <submittedName>
        <fullName evidence="1">Uncharacterized protein</fullName>
    </submittedName>
</protein>
<keyword evidence="1" id="KW-0614">Plasmid</keyword>
<dbReference type="Proteomes" id="UP001210538">
    <property type="component" value="Plasmid unnamed2"/>
</dbReference>
<geneLocation type="plasmid" evidence="1 2">
    <name>unnamed2</name>
</geneLocation>
<evidence type="ECO:0000313" key="2">
    <source>
        <dbReference type="Proteomes" id="UP001210538"/>
    </source>
</evidence>
<name>A0AAX3LJ18_9ENTR</name>
<accession>A0AAX3LJ18</accession>
<gene>
    <name evidence="1" type="ORF">PHA72_27350</name>
</gene>
<dbReference type="AlphaFoldDB" id="A0AAX3LJ18"/>
<evidence type="ECO:0000313" key="1">
    <source>
        <dbReference type="EMBL" id="WCE16244.1"/>
    </source>
</evidence>
<organism evidence="1 2">
    <name type="scientific">Enterobacter ludwigii</name>
    <dbReference type="NCBI Taxonomy" id="299767"/>
    <lineage>
        <taxon>Bacteria</taxon>
        <taxon>Pseudomonadati</taxon>
        <taxon>Pseudomonadota</taxon>
        <taxon>Gammaproteobacteria</taxon>
        <taxon>Enterobacterales</taxon>
        <taxon>Enterobacteriaceae</taxon>
        <taxon>Enterobacter</taxon>
        <taxon>Enterobacter cloacae complex</taxon>
    </lineage>
</organism>
<dbReference type="RefSeq" id="WP_271661563.1">
    <property type="nucleotide sequence ID" value="NZ_CP116349.1"/>
</dbReference>
<reference evidence="1 2" key="1">
    <citation type="submission" date="2023-01" db="EMBL/GenBank/DDBJ databases">
        <title>Genome sequence resource and annotation of Enterobacter ludwigii, an economically important pathogen of seedling wilt with strawberry.</title>
        <authorList>
            <person name="Xie Y."/>
        </authorList>
    </citation>
    <scope>NUCLEOTIDE SEQUENCE [LARGE SCALE GENOMIC DNA]</scope>
    <source>
        <strain evidence="1 2">CM-TZ4</strain>
        <plasmid evidence="1 2">unnamed2</plasmid>
    </source>
</reference>
<keyword evidence="2" id="KW-1185">Reference proteome</keyword>
<dbReference type="EMBL" id="CP116349">
    <property type="protein sequence ID" value="WCE16244.1"/>
    <property type="molecule type" value="Genomic_DNA"/>
</dbReference>
<proteinExistence type="predicted"/>